<evidence type="ECO:0000313" key="3">
    <source>
        <dbReference type="Proteomes" id="UP001320420"/>
    </source>
</evidence>
<sequence>MESALLGALDHGLRAWQVSLPRNAPPLFDDARLPPEDPFNEIFANAHFLGLPFDTRPKLAHPGLRLLHATDRKSAKLLTTPMRDATAAGPTLRSAHQSVGWYLATDFLAEVIGLESYPIAHVQGSTTSGYRLCKEAGTLIVALMRGGEAMAFGVNQAFPLARFVHASRPADLAPYHLENMNHVILVDSVVNSGKTVVEFARHVRDLHPTIRVIAVAGVVQKQSIADGGLIHEYGEQAEIDLIALRLSENKFTGTGSTDMGNRLFNTTHLA</sequence>
<name>A0AAN9V249_9PEZI</name>
<feature type="domain" description="Phosphoribosyltransferase" evidence="1">
    <location>
        <begin position="70"/>
        <end position="266"/>
    </location>
</feature>
<dbReference type="EMBL" id="JAKJXP020000004">
    <property type="protein sequence ID" value="KAK7757012.1"/>
    <property type="molecule type" value="Genomic_DNA"/>
</dbReference>
<evidence type="ECO:0000313" key="2">
    <source>
        <dbReference type="EMBL" id="KAK7757012.1"/>
    </source>
</evidence>
<gene>
    <name evidence="2" type="ORF">SLS62_001028</name>
</gene>
<accession>A0AAN9V249</accession>
<reference evidence="2 3" key="1">
    <citation type="submission" date="2024-02" db="EMBL/GenBank/DDBJ databases">
        <title>De novo assembly and annotation of 12 fungi associated with fruit tree decline syndrome in Ontario, Canada.</title>
        <authorList>
            <person name="Sulman M."/>
            <person name="Ellouze W."/>
            <person name="Ilyukhin E."/>
        </authorList>
    </citation>
    <scope>NUCLEOTIDE SEQUENCE [LARGE SCALE GENOMIC DNA]</scope>
    <source>
        <strain evidence="2 3">M11/M66-122</strain>
    </source>
</reference>
<keyword evidence="3" id="KW-1185">Reference proteome</keyword>
<proteinExistence type="predicted"/>
<dbReference type="Proteomes" id="UP001320420">
    <property type="component" value="Unassembled WGS sequence"/>
</dbReference>
<dbReference type="CDD" id="cd06223">
    <property type="entry name" value="PRTases_typeI"/>
    <property type="match status" value="1"/>
</dbReference>
<evidence type="ECO:0000259" key="1">
    <source>
        <dbReference type="Pfam" id="PF14681"/>
    </source>
</evidence>
<dbReference type="SUPFAM" id="SSF53271">
    <property type="entry name" value="PRTase-like"/>
    <property type="match status" value="1"/>
</dbReference>
<dbReference type="Gene3D" id="3.40.50.2020">
    <property type="match status" value="1"/>
</dbReference>
<dbReference type="Pfam" id="PF14681">
    <property type="entry name" value="UPRTase"/>
    <property type="match status" value="1"/>
</dbReference>
<organism evidence="2 3">
    <name type="scientific">Diatrype stigma</name>
    <dbReference type="NCBI Taxonomy" id="117547"/>
    <lineage>
        <taxon>Eukaryota</taxon>
        <taxon>Fungi</taxon>
        <taxon>Dikarya</taxon>
        <taxon>Ascomycota</taxon>
        <taxon>Pezizomycotina</taxon>
        <taxon>Sordariomycetes</taxon>
        <taxon>Xylariomycetidae</taxon>
        <taxon>Xylariales</taxon>
        <taxon>Diatrypaceae</taxon>
        <taxon>Diatrype</taxon>
    </lineage>
</organism>
<dbReference type="AlphaFoldDB" id="A0AAN9V249"/>
<protein>
    <recommendedName>
        <fullName evidence="1">Phosphoribosyltransferase domain-containing protein</fullName>
    </recommendedName>
</protein>
<dbReference type="InterPro" id="IPR000836">
    <property type="entry name" value="PRTase_dom"/>
</dbReference>
<comment type="caution">
    <text evidence="2">The sequence shown here is derived from an EMBL/GenBank/DDBJ whole genome shotgun (WGS) entry which is preliminary data.</text>
</comment>
<dbReference type="InterPro" id="IPR029057">
    <property type="entry name" value="PRTase-like"/>
</dbReference>